<dbReference type="Pfam" id="PF01103">
    <property type="entry name" value="Omp85"/>
    <property type="match status" value="1"/>
</dbReference>
<accession>A0A1G9TF12</accession>
<gene>
    <name evidence="9" type="ORF">SAMN05660299_00914</name>
</gene>
<evidence type="ECO:0000256" key="1">
    <source>
        <dbReference type="ARBA" id="ARBA00004370"/>
    </source>
</evidence>
<evidence type="ECO:0000256" key="2">
    <source>
        <dbReference type="ARBA" id="ARBA00022692"/>
    </source>
</evidence>
<evidence type="ECO:0000256" key="7">
    <source>
        <dbReference type="SAM" id="SignalP"/>
    </source>
</evidence>
<dbReference type="RefSeq" id="WP_245675081.1">
    <property type="nucleotide sequence ID" value="NZ_FNHQ01000007.1"/>
</dbReference>
<evidence type="ECO:0000256" key="6">
    <source>
        <dbReference type="SAM" id="MobiDB-lite"/>
    </source>
</evidence>
<name>A0A1G9TF12_9FIRM</name>
<feature type="chain" id="PRO_5011597997" evidence="7">
    <location>
        <begin position="28"/>
        <end position="770"/>
    </location>
</feature>
<keyword evidence="2" id="KW-0812">Transmembrane</keyword>
<keyword evidence="10" id="KW-1185">Reference proteome</keyword>
<dbReference type="PANTHER" id="PTHR12815">
    <property type="entry name" value="SORTING AND ASSEMBLY MACHINERY SAMM50 PROTEIN FAMILY MEMBER"/>
    <property type="match status" value="1"/>
</dbReference>
<dbReference type="InterPro" id="IPR039910">
    <property type="entry name" value="D15-like"/>
</dbReference>
<feature type="region of interest" description="Disordered" evidence="6">
    <location>
        <begin position="40"/>
        <end position="86"/>
    </location>
</feature>
<reference evidence="9 10" key="1">
    <citation type="submission" date="2016-10" db="EMBL/GenBank/DDBJ databases">
        <authorList>
            <person name="de Groot N.N."/>
        </authorList>
    </citation>
    <scope>NUCLEOTIDE SEQUENCE [LARGE SCALE GENOMIC DNA]</scope>
    <source>
        <strain evidence="9 10">DSM 16981</strain>
    </source>
</reference>
<evidence type="ECO:0000313" key="10">
    <source>
        <dbReference type="Proteomes" id="UP000199309"/>
    </source>
</evidence>
<dbReference type="InterPro" id="IPR000184">
    <property type="entry name" value="Bac_surfAg_D15"/>
</dbReference>
<evidence type="ECO:0000259" key="8">
    <source>
        <dbReference type="PROSITE" id="PS51779"/>
    </source>
</evidence>
<organism evidence="9 10">
    <name type="scientific">Megasphaera paucivorans</name>
    <dbReference type="NCBI Taxonomy" id="349095"/>
    <lineage>
        <taxon>Bacteria</taxon>
        <taxon>Bacillati</taxon>
        <taxon>Bacillota</taxon>
        <taxon>Negativicutes</taxon>
        <taxon>Veillonellales</taxon>
        <taxon>Veillonellaceae</taxon>
        <taxon>Megasphaera</taxon>
    </lineage>
</organism>
<evidence type="ECO:0000256" key="4">
    <source>
        <dbReference type="ARBA" id="ARBA00023136"/>
    </source>
</evidence>
<protein>
    <submittedName>
        <fullName evidence="9">Beta-barrel assembly machine subunit BamA</fullName>
    </submittedName>
</protein>
<dbReference type="PROSITE" id="PS51779">
    <property type="entry name" value="POTRA"/>
    <property type="match status" value="1"/>
</dbReference>
<dbReference type="GO" id="GO:0019867">
    <property type="term" value="C:outer membrane"/>
    <property type="evidence" value="ECO:0007669"/>
    <property type="project" value="InterPro"/>
</dbReference>
<dbReference type="Gene3D" id="3.10.20.310">
    <property type="entry name" value="membrane protein fhac"/>
    <property type="match status" value="3"/>
</dbReference>
<sequence>MNNNRNKKILVMMITSTLMTFPAWVNGQEPAATVTAAAADETGYEPSSGETIPDISSEKTPTIKKASAVTAPDTTKPVAEAPAADSGYTGYESAEELHAAAVSAPTTAPKTTTAVSAANADDNAPVNANDQTGYEPDTGTVSSGVEAKTGNVEGTAAAPAAETEMSADQNNGRKVGYLSSTSTAVIDTTTFPKYPIATLSQAEQAGLPYGDAVSDQDIAPYVGKTATAVTISPLPDPQLGTVLQHSLAMRVGDAVNPDYIRHDVNVIGATGLFSTVSPAFTSVPEGVMLDYQVKINPVVAKIEITGNETYPTDQLLKLITTKPGMTLNTVMVSKDVSAINAQFGNNGYFLSHVTSVNMDDKGVLHIDIAEGRLQDIIVKGNTKTKTYVIMRELKIKKGQIFNKNLASRSIERIYNTGYFEDVNVRLLPGSNKNDVIMEIDVAEQKTGSITIGGGYSDSDGLVGILGLSETNLKGTGDKVSINWEFGGTTNSMRNYIFSYTRPWINDHGDSIGFSIFDRESDYDDYDQKGNSVAEYYKRTKGGNITYGRVRSEYVSDYVTLETKTTDYTNYVSGYNYNNYPGYLHKNFGRTNSLTWSHVFDNRDNVYDPTRGKRLSFAGSIAGHGLGGDFDFYKFTAESRTYYKVGHAQVIAVRLMGGVGFGDMPYDNLFSLGGADTLRGYEDDEFRGNHFYEGTIEYRFPMAKKVQGVLFTDAGNAWGGTDQMFWYEDNNKLHYSGGVGVRITTPIGPIRLDYGYGEEGGKFHFSFGGKF</sequence>
<keyword evidence="4" id="KW-0472">Membrane</keyword>
<feature type="domain" description="POTRA" evidence="8">
    <location>
        <begin position="297"/>
        <end position="371"/>
    </location>
</feature>
<dbReference type="InterPro" id="IPR034746">
    <property type="entry name" value="POTRA"/>
</dbReference>
<evidence type="ECO:0000256" key="5">
    <source>
        <dbReference type="ARBA" id="ARBA00023237"/>
    </source>
</evidence>
<keyword evidence="5" id="KW-0998">Cell outer membrane</keyword>
<dbReference type="Gene3D" id="2.40.160.50">
    <property type="entry name" value="membrane protein fhac: a member of the omp85/tpsb transporter family"/>
    <property type="match status" value="1"/>
</dbReference>
<feature type="region of interest" description="Disordered" evidence="6">
    <location>
        <begin position="112"/>
        <end position="172"/>
    </location>
</feature>
<dbReference type="STRING" id="349095.SAMN05660299_00914"/>
<dbReference type="PANTHER" id="PTHR12815:SF47">
    <property type="entry name" value="TRANSLOCATION AND ASSEMBLY MODULE SUBUNIT TAMA"/>
    <property type="match status" value="1"/>
</dbReference>
<keyword evidence="3 7" id="KW-0732">Signal</keyword>
<evidence type="ECO:0000256" key="3">
    <source>
        <dbReference type="ARBA" id="ARBA00022729"/>
    </source>
</evidence>
<dbReference type="AlphaFoldDB" id="A0A1G9TF12"/>
<feature type="signal peptide" evidence="7">
    <location>
        <begin position="1"/>
        <end position="27"/>
    </location>
</feature>
<dbReference type="Proteomes" id="UP000199309">
    <property type="component" value="Unassembled WGS sequence"/>
</dbReference>
<proteinExistence type="predicted"/>
<dbReference type="EMBL" id="FNHQ01000007">
    <property type="protein sequence ID" value="SDM46084.1"/>
    <property type="molecule type" value="Genomic_DNA"/>
</dbReference>
<feature type="compositionally biased region" description="Low complexity" evidence="6">
    <location>
        <begin position="112"/>
        <end position="130"/>
    </location>
</feature>
<dbReference type="InterPro" id="IPR010827">
    <property type="entry name" value="BamA/TamA_POTRA"/>
</dbReference>
<comment type="subcellular location">
    <subcellularLocation>
        <location evidence="1">Membrane</location>
    </subcellularLocation>
</comment>
<evidence type="ECO:0000313" key="9">
    <source>
        <dbReference type="EMBL" id="SDM46084.1"/>
    </source>
</evidence>
<dbReference type="Pfam" id="PF07244">
    <property type="entry name" value="POTRA"/>
    <property type="match status" value="2"/>
</dbReference>